<evidence type="ECO:0000256" key="1">
    <source>
        <dbReference type="ARBA" id="ARBA00023125"/>
    </source>
</evidence>
<keyword evidence="6" id="KW-0456">Lyase</keyword>
<protein>
    <submittedName>
        <fullName evidence="6">Uroporphyrinogen-III synthase</fullName>
        <ecNumber evidence="6">4.2.1.75</ecNumber>
    </submittedName>
</protein>
<keyword evidence="1 2" id="KW-0238">DNA-binding</keyword>
<dbReference type="OrthoDB" id="213853at2"/>
<evidence type="ECO:0000256" key="3">
    <source>
        <dbReference type="SAM" id="MobiDB-lite"/>
    </source>
</evidence>
<dbReference type="Pfam" id="PF02602">
    <property type="entry name" value="HEM4"/>
    <property type="match status" value="1"/>
</dbReference>
<evidence type="ECO:0000313" key="7">
    <source>
        <dbReference type="Proteomes" id="UP000326831"/>
    </source>
</evidence>
<feature type="region of interest" description="Disordered" evidence="3">
    <location>
        <begin position="371"/>
        <end position="393"/>
    </location>
</feature>
<dbReference type="GO" id="GO:0004852">
    <property type="term" value="F:uroporphyrinogen-III synthase activity"/>
    <property type="evidence" value="ECO:0007669"/>
    <property type="project" value="UniProtKB-EC"/>
</dbReference>
<dbReference type="PANTHER" id="PTHR40082:SF1">
    <property type="entry name" value="BLR5956 PROTEIN"/>
    <property type="match status" value="1"/>
</dbReference>
<sequence length="393" mass="40063">MRDDRQHHGPGPLAGFTVAVTAARADELIALLRGRGAAVVHAPAPRTAPPAEDAELRAATQRLIRRPPDTAVVTGGAGWRAWTGAADAWGIGAALRERLRHAELLAHGPEAGAAVRAAGLAARPFPQAPSPAALRDRLVAAGMAGRRVALLLHGDPPPGLPEALRAAGAEVVAVPVHRWPAPAGLAPFDRLLDAVAAGGVDALALTSPSAAAALPARAAERGMREAVLAALRGGVLAACTGPGTAPALRAHGLDPAEPQRPGAGPLVGLLCRELPGRARVLPVAGRRLEVRGHAVLLDAELRPVQPAPMALLRALARRPGRVVSRADLLRALPGAGRDEHAVESAVARLRAALGAPELIRTVVKRGYGLSLDAGAAGDPPRPDPVRAPGRGVG</sequence>
<dbReference type="SMART" id="SM00862">
    <property type="entry name" value="Trans_reg_C"/>
    <property type="match status" value="1"/>
</dbReference>
<dbReference type="EC" id="4.2.1.75" evidence="6"/>
<dbReference type="EMBL" id="BMVX01000014">
    <property type="protein sequence ID" value="GGZ76053.1"/>
    <property type="molecule type" value="Genomic_DNA"/>
</dbReference>
<dbReference type="InterPro" id="IPR016032">
    <property type="entry name" value="Sig_transdc_resp-reg_C-effctor"/>
</dbReference>
<accession>A0A5P2UPR6</accession>
<dbReference type="GO" id="GO:0003677">
    <property type="term" value="F:DNA binding"/>
    <property type="evidence" value="ECO:0007669"/>
    <property type="project" value="UniProtKB-UniRule"/>
</dbReference>
<dbReference type="InterPro" id="IPR036108">
    <property type="entry name" value="4pyrrol_syn_uPrphyn_synt_sf"/>
</dbReference>
<dbReference type="EMBL" id="CP023701">
    <property type="protein sequence ID" value="QEU80379.1"/>
    <property type="molecule type" value="Genomic_DNA"/>
</dbReference>
<organism evidence="6 7">
    <name type="scientific">Streptomyces subrutilus</name>
    <dbReference type="NCBI Taxonomy" id="36818"/>
    <lineage>
        <taxon>Bacteria</taxon>
        <taxon>Bacillati</taxon>
        <taxon>Actinomycetota</taxon>
        <taxon>Actinomycetes</taxon>
        <taxon>Kitasatosporales</taxon>
        <taxon>Streptomycetaceae</taxon>
        <taxon>Streptomyces</taxon>
    </lineage>
</organism>
<dbReference type="RefSeq" id="WP_150519396.1">
    <property type="nucleotide sequence ID" value="NZ_BMVX01000014.1"/>
</dbReference>
<reference evidence="6 7" key="2">
    <citation type="submission" date="2017-09" db="EMBL/GenBank/DDBJ databases">
        <authorList>
            <person name="Lee N."/>
            <person name="Cho B.-K."/>
        </authorList>
    </citation>
    <scope>NUCLEOTIDE SEQUENCE [LARGE SCALE GENOMIC DNA]</scope>
    <source>
        <strain evidence="6 7">ATCC 27467</strain>
    </source>
</reference>
<dbReference type="Proteomes" id="UP000326831">
    <property type="component" value="Chromosome"/>
</dbReference>
<dbReference type="AlphaFoldDB" id="A0A5P2UPR6"/>
<evidence type="ECO:0000256" key="2">
    <source>
        <dbReference type="PROSITE-ProRule" id="PRU01091"/>
    </source>
</evidence>
<gene>
    <name evidence="6" type="ORF">CP968_20600</name>
    <name evidence="5" type="ORF">GCM10010371_39840</name>
</gene>
<feature type="DNA-binding region" description="OmpR/PhoB-type" evidence="2">
    <location>
        <begin position="278"/>
        <end position="371"/>
    </location>
</feature>
<dbReference type="SUPFAM" id="SSF69618">
    <property type="entry name" value="HemD-like"/>
    <property type="match status" value="1"/>
</dbReference>
<dbReference type="Pfam" id="PF00486">
    <property type="entry name" value="Trans_reg_C"/>
    <property type="match status" value="1"/>
</dbReference>
<dbReference type="KEGG" id="ssub:CP968_20600"/>
<reference evidence="5" key="3">
    <citation type="submission" date="2020-09" db="EMBL/GenBank/DDBJ databases">
        <authorList>
            <person name="Sun Q."/>
            <person name="Ohkuma M."/>
        </authorList>
    </citation>
    <scope>NUCLEOTIDE SEQUENCE</scope>
    <source>
        <strain evidence="5">JCM 4834</strain>
    </source>
</reference>
<dbReference type="GO" id="GO:0006355">
    <property type="term" value="P:regulation of DNA-templated transcription"/>
    <property type="evidence" value="ECO:0007669"/>
    <property type="project" value="InterPro"/>
</dbReference>
<reference evidence="5" key="1">
    <citation type="journal article" date="2014" name="Int. J. Syst. Evol. Microbiol.">
        <title>Complete genome sequence of Corynebacterium casei LMG S-19264T (=DSM 44701T), isolated from a smear-ripened cheese.</title>
        <authorList>
            <consortium name="US DOE Joint Genome Institute (JGI-PGF)"/>
            <person name="Walter F."/>
            <person name="Albersmeier A."/>
            <person name="Kalinowski J."/>
            <person name="Ruckert C."/>
        </authorList>
    </citation>
    <scope>NUCLEOTIDE SEQUENCE</scope>
    <source>
        <strain evidence="5">JCM 4834</strain>
    </source>
</reference>
<evidence type="ECO:0000313" key="6">
    <source>
        <dbReference type="EMBL" id="QEU80379.1"/>
    </source>
</evidence>
<dbReference type="InterPro" id="IPR039793">
    <property type="entry name" value="UROS/Hem4"/>
</dbReference>
<proteinExistence type="predicted"/>
<keyword evidence="7" id="KW-1185">Reference proteome</keyword>
<dbReference type="InterPro" id="IPR003754">
    <property type="entry name" value="4pyrrol_synth_uPrphyn_synth"/>
</dbReference>
<dbReference type="GO" id="GO:0006780">
    <property type="term" value="P:uroporphyrinogen III biosynthetic process"/>
    <property type="evidence" value="ECO:0007669"/>
    <property type="project" value="InterPro"/>
</dbReference>
<dbReference type="InterPro" id="IPR001867">
    <property type="entry name" value="OmpR/PhoB-type_DNA-bd"/>
</dbReference>
<dbReference type="SUPFAM" id="SSF46894">
    <property type="entry name" value="C-terminal effector domain of the bipartite response regulators"/>
    <property type="match status" value="1"/>
</dbReference>
<dbReference type="GO" id="GO:0000160">
    <property type="term" value="P:phosphorelay signal transduction system"/>
    <property type="evidence" value="ECO:0007669"/>
    <property type="project" value="InterPro"/>
</dbReference>
<dbReference type="Gene3D" id="3.40.50.10090">
    <property type="match status" value="2"/>
</dbReference>
<dbReference type="Gene3D" id="1.10.10.10">
    <property type="entry name" value="Winged helix-like DNA-binding domain superfamily/Winged helix DNA-binding domain"/>
    <property type="match status" value="1"/>
</dbReference>
<name>A0A5P2UPR6_9ACTN</name>
<dbReference type="InterPro" id="IPR036388">
    <property type="entry name" value="WH-like_DNA-bd_sf"/>
</dbReference>
<dbReference type="PROSITE" id="PS51755">
    <property type="entry name" value="OMPR_PHOB"/>
    <property type="match status" value="1"/>
</dbReference>
<evidence type="ECO:0000313" key="5">
    <source>
        <dbReference type="EMBL" id="GGZ76053.1"/>
    </source>
</evidence>
<evidence type="ECO:0000259" key="4">
    <source>
        <dbReference type="PROSITE" id="PS51755"/>
    </source>
</evidence>
<feature type="domain" description="OmpR/PhoB-type" evidence="4">
    <location>
        <begin position="278"/>
        <end position="371"/>
    </location>
</feature>
<dbReference type="PANTHER" id="PTHR40082">
    <property type="entry name" value="BLR5956 PROTEIN"/>
    <property type="match status" value="1"/>
</dbReference>
<dbReference type="NCBIfam" id="NF005568">
    <property type="entry name" value="PRK07239.1"/>
    <property type="match status" value="1"/>
</dbReference>
<dbReference type="Proteomes" id="UP000634660">
    <property type="component" value="Unassembled WGS sequence"/>
</dbReference>
<dbReference type="CDD" id="cd00383">
    <property type="entry name" value="trans_reg_C"/>
    <property type="match status" value="1"/>
</dbReference>